<protein>
    <submittedName>
        <fullName evidence="1">Uncharacterized protein</fullName>
    </submittedName>
</protein>
<dbReference type="AlphaFoldDB" id="A0A0A9J4L4"/>
<sequence>MTNTLQRTLKISKHHKTATCYSTTANTTSLSCDSQLPKLDLADTIR</sequence>
<reference evidence="1" key="2">
    <citation type="journal article" date="2015" name="Data Brief">
        <title>Shoot transcriptome of the giant reed, Arundo donax.</title>
        <authorList>
            <person name="Barrero R.A."/>
            <person name="Guerrero F.D."/>
            <person name="Moolhuijzen P."/>
            <person name="Goolsby J.A."/>
            <person name="Tidwell J."/>
            <person name="Bellgard S.E."/>
            <person name="Bellgard M.I."/>
        </authorList>
    </citation>
    <scope>NUCLEOTIDE SEQUENCE</scope>
    <source>
        <tissue evidence="1">Shoot tissue taken approximately 20 cm above the soil surface</tissue>
    </source>
</reference>
<accession>A0A0A9J4L4</accession>
<proteinExistence type="predicted"/>
<name>A0A0A9J4L4_ARUDO</name>
<organism evidence="1">
    <name type="scientific">Arundo donax</name>
    <name type="common">Giant reed</name>
    <name type="synonym">Donax arundinaceus</name>
    <dbReference type="NCBI Taxonomy" id="35708"/>
    <lineage>
        <taxon>Eukaryota</taxon>
        <taxon>Viridiplantae</taxon>
        <taxon>Streptophyta</taxon>
        <taxon>Embryophyta</taxon>
        <taxon>Tracheophyta</taxon>
        <taxon>Spermatophyta</taxon>
        <taxon>Magnoliopsida</taxon>
        <taxon>Liliopsida</taxon>
        <taxon>Poales</taxon>
        <taxon>Poaceae</taxon>
        <taxon>PACMAD clade</taxon>
        <taxon>Arundinoideae</taxon>
        <taxon>Arundineae</taxon>
        <taxon>Arundo</taxon>
    </lineage>
</organism>
<evidence type="ECO:0000313" key="1">
    <source>
        <dbReference type="EMBL" id="JAE22224.1"/>
    </source>
</evidence>
<dbReference type="EMBL" id="GBRH01175672">
    <property type="protein sequence ID" value="JAE22224.1"/>
    <property type="molecule type" value="Transcribed_RNA"/>
</dbReference>
<reference evidence="1" key="1">
    <citation type="submission" date="2014-09" db="EMBL/GenBank/DDBJ databases">
        <authorList>
            <person name="Magalhaes I.L.F."/>
            <person name="Oliveira U."/>
            <person name="Santos F.R."/>
            <person name="Vidigal T.H.D.A."/>
            <person name="Brescovit A.D."/>
            <person name="Santos A.J."/>
        </authorList>
    </citation>
    <scope>NUCLEOTIDE SEQUENCE</scope>
    <source>
        <tissue evidence="1">Shoot tissue taken approximately 20 cm above the soil surface</tissue>
    </source>
</reference>
<dbReference type="PROSITE" id="PS51257">
    <property type="entry name" value="PROKAR_LIPOPROTEIN"/>
    <property type="match status" value="1"/>
</dbReference>